<feature type="transmembrane region" description="Helical" evidence="6">
    <location>
        <begin position="421"/>
        <end position="442"/>
    </location>
</feature>
<feature type="transmembrane region" description="Helical" evidence="6">
    <location>
        <begin position="355"/>
        <end position="376"/>
    </location>
</feature>
<evidence type="ECO:0000313" key="8">
    <source>
        <dbReference type="EMBL" id="KAK0652827.1"/>
    </source>
</evidence>
<feature type="transmembrane region" description="Helical" evidence="6">
    <location>
        <begin position="326"/>
        <end position="349"/>
    </location>
</feature>
<feature type="transmembrane region" description="Helical" evidence="6">
    <location>
        <begin position="185"/>
        <end position="207"/>
    </location>
</feature>
<dbReference type="AlphaFoldDB" id="A0AA39YJP8"/>
<feature type="transmembrane region" description="Helical" evidence="6">
    <location>
        <begin position="91"/>
        <end position="110"/>
    </location>
</feature>
<name>A0AA39YJP8_9PEZI</name>
<dbReference type="InterPro" id="IPR036259">
    <property type="entry name" value="MFS_trans_sf"/>
</dbReference>
<dbReference type="PANTHER" id="PTHR43791">
    <property type="entry name" value="PERMEASE-RELATED"/>
    <property type="match status" value="1"/>
</dbReference>
<dbReference type="PROSITE" id="PS50850">
    <property type="entry name" value="MFS"/>
    <property type="match status" value="1"/>
</dbReference>
<organism evidence="8 9">
    <name type="scientific">Cercophora newfieldiana</name>
    <dbReference type="NCBI Taxonomy" id="92897"/>
    <lineage>
        <taxon>Eukaryota</taxon>
        <taxon>Fungi</taxon>
        <taxon>Dikarya</taxon>
        <taxon>Ascomycota</taxon>
        <taxon>Pezizomycotina</taxon>
        <taxon>Sordariomycetes</taxon>
        <taxon>Sordariomycetidae</taxon>
        <taxon>Sordariales</taxon>
        <taxon>Lasiosphaeriaceae</taxon>
        <taxon>Cercophora</taxon>
    </lineage>
</organism>
<evidence type="ECO:0000256" key="6">
    <source>
        <dbReference type="SAM" id="Phobius"/>
    </source>
</evidence>
<feature type="transmembrane region" description="Helical" evidence="6">
    <location>
        <begin position="302"/>
        <end position="319"/>
    </location>
</feature>
<feature type="transmembrane region" description="Helical" evidence="6">
    <location>
        <begin position="116"/>
        <end position="139"/>
    </location>
</feature>
<evidence type="ECO:0000256" key="1">
    <source>
        <dbReference type="ARBA" id="ARBA00004141"/>
    </source>
</evidence>
<comment type="subcellular location">
    <subcellularLocation>
        <location evidence="1">Membrane</location>
        <topology evidence="1">Multi-pass membrane protein</topology>
    </subcellularLocation>
</comment>
<dbReference type="InterPro" id="IPR011701">
    <property type="entry name" value="MFS"/>
</dbReference>
<sequence length="456" mass="49426">MFRQDGGQAQDHNSGSWTKAEEKQLLLKLDLLLLPTLWMMSLISHLDRSSIGNARIAGMGSDLQLTSSQYISYIPLSPLFSMTVTRTRPSILLPCTMACWGIVTCAQAAARTSGQLLALRVLLGMFESALTPTSIMLLSSWYRPAEQAKRAITYTSSTMLGGAFGGLLAGGIIERLEGSKGIRGWQWLFIVEGVITIVWAIICVFLIPDFPENSRLVKGRQKEICIMRMKEVGTAGYAGKLPGGKKMGKIRSVVVACSDWRTWLITSATTALSCSFVLPYFYPGLVYGLGYKNPVTAQYMTVPIWVAAFVWSIGICILADRMSPKLSLLLSLSITYALVLTIAVCAVYGTLQRYILFVFMATAIFSTIPLGAAFAASTLRDMPPEARAVAVGLTGIGAQLGNIYGAYLFPVEAAPKYLVGFGVMAGTQGVAAVLFLIAFILLRRRDMKGVTSGKIL</sequence>
<protein>
    <submittedName>
        <fullName evidence="8">Major facilitator superfamily domain-containing protein</fullName>
    </submittedName>
</protein>
<dbReference type="EMBL" id="JAULSV010000002">
    <property type="protein sequence ID" value="KAK0652827.1"/>
    <property type="molecule type" value="Genomic_DNA"/>
</dbReference>
<evidence type="ECO:0000256" key="5">
    <source>
        <dbReference type="ARBA" id="ARBA00023136"/>
    </source>
</evidence>
<evidence type="ECO:0000256" key="4">
    <source>
        <dbReference type="ARBA" id="ARBA00022989"/>
    </source>
</evidence>
<keyword evidence="2" id="KW-0813">Transport</keyword>
<feature type="domain" description="Major facilitator superfamily (MFS) profile" evidence="7">
    <location>
        <begin position="16"/>
        <end position="446"/>
    </location>
</feature>
<dbReference type="Proteomes" id="UP001174936">
    <property type="component" value="Unassembled WGS sequence"/>
</dbReference>
<accession>A0AA39YJP8</accession>
<dbReference type="Gene3D" id="1.20.1250.20">
    <property type="entry name" value="MFS general substrate transporter like domains"/>
    <property type="match status" value="2"/>
</dbReference>
<dbReference type="Pfam" id="PF07690">
    <property type="entry name" value="MFS_1"/>
    <property type="match status" value="1"/>
</dbReference>
<dbReference type="GO" id="GO:0022857">
    <property type="term" value="F:transmembrane transporter activity"/>
    <property type="evidence" value="ECO:0007669"/>
    <property type="project" value="InterPro"/>
</dbReference>
<feature type="transmembrane region" description="Helical" evidence="6">
    <location>
        <begin position="388"/>
        <end position="409"/>
    </location>
</feature>
<keyword evidence="3 6" id="KW-0812">Transmembrane</keyword>
<gene>
    <name evidence="8" type="ORF">B0T16DRAFT_505554</name>
</gene>
<proteinExistence type="predicted"/>
<feature type="transmembrane region" description="Helical" evidence="6">
    <location>
        <begin position="151"/>
        <end position="173"/>
    </location>
</feature>
<evidence type="ECO:0000313" key="9">
    <source>
        <dbReference type="Proteomes" id="UP001174936"/>
    </source>
</evidence>
<dbReference type="PANTHER" id="PTHR43791:SF38">
    <property type="entry name" value="MAJOR FACILITATOR SUPERFAMILY (MFS) PROFILE DOMAIN-CONTAINING PROTEIN"/>
    <property type="match status" value="1"/>
</dbReference>
<dbReference type="GO" id="GO:0016020">
    <property type="term" value="C:membrane"/>
    <property type="evidence" value="ECO:0007669"/>
    <property type="project" value="UniProtKB-SubCell"/>
</dbReference>
<dbReference type="InterPro" id="IPR020846">
    <property type="entry name" value="MFS_dom"/>
</dbReference>
<keyword evidence="4 6" id="KW-1133">Transmembrane helix</keyword>
<evidence type="ECO:0000259" key="7">
    <source>
        <dbReference type="PROSITE" id="PS50850"/>
    </source>
</evidence>
<evidence type="ECO:0000256" key="2">
    <source>
        <dbReference type="ARBA" id="ARBA00022448"/>
    </source>
</evidence>
<keyword evidence="9" id="KW-1185">Reference proteome</keyword>
<feature type="transmembrane region" description="Helical" evidence="6">
    <location>
        <begin position="260"/>
        <end position="282"/>
    </location>
</feature>
<comment type="caution">
    <text evidence="8">The sequence shown here is derived from an EMBL/GenBank/DDBJ whole genome shotgun (WGS) entry which is preliminary data.</text>
</comment>
<evidence type="ECO:0000256" key="3">
    <source>
        <dbReference type="ARBA" id="ARBA00022692"/>
    </source>
</evidence>
<reference evidence="8" key="1">
    <citation type="submission" date="2023-06" db="EMBL/GenBank/DDBJ databases">
        <title>Genome-scale phylogeny and comparative genomics of the fungal order Sordariales.</title>
        <authorList>
            <consortium name="Lawrence Berkeley National Laboratory"/>
            <person name="Hensen N."/>
            <person name="Bonometti L."/>
            <person name="Westerberg I."/>
            <person name="Brannstrom I.O."/>
            <person name="Guillou S."/>
            <person name="Cros-Aarteil S."/>
            <person name="Calhoun S."/>
            <person name="Haridas S."/>
            <person name="Kuo A."/>
            <person name="Mondo S."/>
            <person name="Pangilinan J."/>
            <person name="Riley R."/>
            <person name="Labutti K."/>
            <person name="Andreopoulos B."/>
            <person name="Lipzen A."/>
            <person name="Chen C."/>
            <person name="Yanf M."/>
            <person name="Daum C."/>
            <person name="Ng V."/>
            <person name="Clum A."/>
            <person name="Steindorff A."/>
            <person name="Ohm R."/>
            <person name="Martin F."/>
            <person name="Silar P."/>
            <person name="Natvig D."/>
            <person name="Lalanne C."/>
            <person name="Gautier V."/>
            <person name="Ament-Velasquez S.L."/>
            <person name="Kruys A."/>
            <person name="Hutchinson M.I."/>
            <person name="Powell A.J."/>
            <person name="Barry K."/>
            <person name="Miller A.N."/>
            <person name="Grigoriev I.V."/>
            <person name="Debuchy R."/>
            <person name="Gladieux P."/>
            <person name="Thoren M.H."/>
            <person name="Johannesson H."/>
        </authorList>
    </citation>
    <scope>NUCLEOTIDE SEQUENCE</scope>
    <source>
        <strain evidence="8">SMH2532-1</strain>
    </source>
</reference>
<dbReference type="SUPFAM" id="SSF103473">
    <property type="entry name" value="MFS general substrate transporter"/>
    <property type="match status" value="1"/>
</dbReference>
<keyword evidence="5 6" id="KW-0472">Membrane</keyword>